<evidence type="ECO:0000313" key="5">
    <source>
        <dbReference type="EMBL" id="HFZ08780.1"/>
    </source>
</evidence>
<name>A0A7V3J9E9_UNCC3</name>
<keyword evidence="5" id="KW-0378">Hydrolase</keyword>
<dbReference type="CDD" id="cd17245">
    <property type="entry name" value="RMtype1_S_TteMORF1547P-TRD2-CR2_Aco12261I-TRD1-CR1_like"/>
    <property type="match status" value="1"/>
</dbReference>
<dbReference type="EMBL" id="DTGG01000048">
    <property type="protein sequence ID" value="HFZ08780.1"/>
    <property type="molecule type" value="Genomic_DNA"/>
</dbReference>
<reference evidence="5" key="1">
    <citation type="journal article" date="2020" name="mSystems">
        <title>Genome- and Community-Level Interaction Insights into Carbon Utilization and Element Cycling Functions of Hydrothermarchaeota in Hydrothermal Sediment.</title>
        <authorList>
            <person name="Zhou Z."/>
            <person name="Liu Y."/>
            <person name="Xu W."/>
            <person name="Pan J."/>
            <person name="Luo Z.H."/>
            <person name="Li M."/>
        </authorList>
    </citation>
    <scope>NUCLEOTIDE SEQUENCE [LARGE SCALE GENOMIC DNA]</scope>
    <source>
        <strain evidence="5">SpSt-757</strain>
    </source>
</reference>
<evidence type="ECO:0000259" key="4">
    <source>
        <dbReference type="Pfam" id="PF01420"/>
    </source>
</evidence>
<feature type="domain" description="Type I restriction modification DNA specificity" evidence="4">
    <location>
        <begin position="23"/>
        <end position="181"/>
    </location>
</feature>
<protein>
    <submittedName>
        <fullName evidence="5">Restriction endonuclease subunit S</fullName>
    </submittedName>
</protein>
<dbReference type="Gene3D" id="3.90.220.20">
    <property type="entry name" value="DNA methylase specificity domains"/>
    <property type="match status" value="2"/>
</dbReference>
<dbReference type="SUPFAM" id="SSF116734">
    <property type="entry name" value="DNA methylase specificity domain"/>
    <property type="match status" value="2"/>
</dbReference>
<dbReference type="Gene3D" id="1.10.287.1120">
    <property type="entry name" value="Bipartite methylase S protein"/>
    <property type="match status" value="1"/>
</dbReference>
<sequence length="423" mass="47572">MTVSISFYKETNFQEGSEIGKIPKDWKIVKLGDKEIAEVIMGQSPPSNTYNEKGEGLPFLQGKMEFGEIYPSPVVYCSNPIKIAEPGDILISVRAPVGDVNLAPYKLCIGRGLAAIRFYSKMANSRFYFYYLQKVKNLLENLGKGSTFKAVNKDDLASLKIPLPPLLEQEKIVEVFSCVDLAVQKVDEAIARAERLKKGLMQQLLTKGIGHKEFKETPIGKIPKDWEVEKIGDLFKVETGTTPSTREASYWDGGNINWFTPMDLSKLNGKVLIEESKRKITRKAVEDCNLTLMPKGSIILSTRAPVGYVAVLGQEGTFNQGCKGLIPKSAEKVHPFFYTYYLLLQKQQLENLSGGSTFKELSKTMLENIEAPRPTFEEQTRIVEVLSSIYDVLHSKRNKKEKIVRMKRRLMDLLLTGKVRVSA</sequence>
<dbReference type="GO" id="GO:0004519">
    <property type="term" value="F:endonuclease activity"/>
    <property type="evidence" value="ECO:0007669"/>
    <property type="project" value="UniProtKB-KW"/>
</dbReference>
<dbReference type="PANTHER" id="PTHR30408">
    <property type="entry name" value="TYPE-1 RESTRICTION ENZYME ECOKI SPECIFICITY PROTEIN"/>
    <property type="match status" value="1"/>
</dbReference>
<keyword evidence="2" id="KW-0680">Restriction system</keyword>
<dbReference type="InterPro" id="IPR044946">
    <property type="entry name" value="Restrct_endonuc_typeI_TRD_sf"/>
</dbReference>
<gene>
    <name evidence="5" type="ORF">ENV41_01440</name>
</gene>
<dbReference type="InterPro" id="IPR052021">
    <property type="entry name" value="Type-I_RS_S_subunit"/>
</dbReference>
<dbReference type="Pfam" id="PF01420">
    <property type="entry name" value="Methylase_S"/>
    <property type="match status" value="2"/>
</dbReference>
<comment type="caution">
    <text evidence="5">The sequence shown here is derived from an EMBL/GenBank/DDBJ whole genome shotgun (WGS) entry which is preliminary data.</text>
</comment>
<dbReference type="GO" id="GO:0009307">
    <property type="term" value="P:DNA restriction-modification system"/>
    <property type="evidence" value="ECO:0007669"/>
    <property type="project" value="UniProtKB-KW"/>
</dbReference>
<evidence type="ECO:0000256" key="3">
    <source>
        <dbReference type="ARBA" id="ARBA00023125"/>
    </source>
</evidence>
<accession>A0A7V3J9E9</accession>
<keyword evidence="3" id="KW-0238">DNA-binding</keyword>
<proteinExistence type="inferred from homology"/>
<evidence type="ECO:0000256" key="1">
    <source>
        <dbReference type="ARBA" id="ARBA00010923"/>
    </source>
</evidence>
<keyword evidence="5" id="KW-0255">Endonuclease</keyword>
<dbReference type="CDD" id="cd17273">
    <property type="entry name" value="RMtype1_S_EcoJA69PI-TRD1-CR1_like"/>
    <property type="match status" value="1"/>
</dbReference>
<dbReference type="AlphaFoldDB" id="A0A7V3J9E9"/>
<dbReference type="PANTHER" id="PTHR30408:SF12">
    <property type="entry name" value="TYPE I RESTRICTION ENZYME MJAVIII SPECIFICITY SUBUNIT"/>
    <property type="match status" value="1"/>
</dbReference>
<organism evidence="5">
    <name type="scientific">candidate division CPR3 bacterium</name>
    <dbReference type="NCBI Taxonomy" id="2268181"/>
    <lineage>
        <taxon>Bacteria</taxon>
        <taxon>Bacteria division CPR3</taxon>
    </lineage>
</organism>
<feature type="domain" description="Type I restriction modification DNA specificity" evidence="4">
    <location>
        <begin position="223"/>
        <end position="403"/>
    </location>
</feature>
<dbReference type="InterPro" id="IPR000055">
    <property type="entry name" value="Restrct_endonuc_typeI_TRD"/>
</dbReference>
<dbReference type="GO" id="GO:0003677">
    <property type="term" value="F:DNA binding"/>
    <property type="evidence" value="ECO:0007669"/>
    <property type="project" value="UniProtKB-KW"/>
</dbReference>
<evidence type="ECO:0000256" key="2">
    <source>
        <dbReference type="ARBA" id="ARBA00022747"/>
    </source>
</evidence>
<comment type="similarity">
    <text evidence="1">Belongs to the type-I restriction system S methylase family.</text>
</comment>
<keyword evidence="5" id="KW-0540">Nuclease</keyword>